<evidence type="ECO:0000313" key="2">
    <source>
        <dbReference type="Proteomes" id="UP001489719"/>
    </source>
</evidence>
<evidence type="ECO:0000313" key="1">
    <source>
        <dbReference type="EMBL" id="KAK9323419.1"/>
    </source>
</evidence>
<name>A0ACC3TQH2_9ASCO</name>
<keyword evidence="2" id="KW-1185">Reference proteome</keyword>
<sequence>MANGINEKYVATTVAETPTDALTPVSVTKATSIDQDEIVALLSKARVLRRMREIEHIADEVDEKHLFEESTGFVYERMCTMSLDEALCILRSSINDLEDDINIPMDTLYRIRRLLEAERSTDYNVDPELYELDARIEAAWIKFHSPYPEIRAVTDPSDDPDIPIETLRVYMLGIIWVIIGSFINEIFFYRQPRLQLDSTVLQLLLYPCGKLTEYLPDWGLWIGNSRYSMNPGRWNAKEQMLATIILNIGAERGFFMTYVVAMREEQFFNQKFINFGFMFLMNVSMIFMGFGFSGVLRKWVVFPKKTMWPTVLPTLALNRALLITEKKTSTNGWTISSYRFFFIVFGASFVYFFFPDVFNWITWINPKSVILAIICGQNLVVPFFSVMNKYAGMFFSSFLLLGMYWTNYKFTAYLPPNSNDVYDKYGDSFDVGSVMDENKLLNVTAYRSYSPLYISMGGILQTSAFFMLSTLSLSYVLLTERKRIWQVAKQTYQQFRHPRAASVPAASGDPLTRGMERYNSVPDWWFAVIFLVSFAFLVIAITVYPTNVPIWSVIVIMILAFIVLIPGTFIYATTGYAYRFHNVSVILAGFIVPGNGLAALIGRAIASCTDEQAQTYLSDMKMAHYARLPPRPVFRAQIIAALFQTFVTIGGVQFLFASIPDMCSLTQKQRFLCPSARAFFVDALIYGVIGPERMLNDLYPALKYCFVVGVGIAIVFVSLRSKFSNALRYIHPVIIVSGVASWGSNLNLSHYTPGAIASFIFMFYIKRYYLGWWTKYNFVLTAALSAGVAFSALFILLTLYYSRTEFEWWGNTISTAGVDGAMKDGLLPIPEEGFGLMEGEYW</sequence>
<gene>
    <name evidence="1" type="ORF">V1517DRAFT_359821</name>
</gene>
<dbReference type="Proteomes" id="UP001489719">
    <property type="component" value="Unassembled WGS sequence"/>
</dbReference>
<dbReference type="EMBL" id="MU970061">
    <property type="protein sequence ID" value="KAK9323419.1"/>
    <property type="molecule type" value="Genomic_DNA"/>
</dbReference>
<comment type="caution">
    <text evidence="1">The sequence shown here is derived from an EMBL/GenBank/DDBJ whole genome shotgun (WGS) entry which is preliminary data.</text>
</comment>
<reference evidence="2" key="1">
    <citation type="journal article" date="2024" name="Front. Bioeng. Biotechnol.">
        <title>Genome-scale model development and genomic sequencing of the oleaginous clade Lipomyces.</title>
        <authorList>
            <person name="Czajka J.J."/>
            <person name="Han Y."/>
            <person name="Kim J."/>
            <person name="Mondo S.J."/>
            <person name="Hofstad B.A."/>
            <person name="Robles A."/>
            <person name="Haridas S."/>
            <person name="Riley R."/>
            <person name="LaButti K."/>
            <person name="Pangilinan J."/>
            <person name="Andreopoulos W."/>
            <person name="Lipzen A."/>
            <person name="Yan J."/>
            <person name="Wang M."/>
            <person name="Ng V."/>
            <person name="Grigoriev I.V."/>
            <person name="Spatafora J.W."/>
            <person name="Magnuson J.K."/>
            <person name="Baker S.E."/>
            <person name="Pomraning K.R."/>
        </authorList>
    </citation>
    <scope>NUCLEOTIDE SEQUENCE [LARGE SCALE GENOMIC DNA]</scope>
    <source>
        <strain evidence="2">CBS 10300</strain>
    </source>
</reference>
<organism evidence="1 2">
    <name type="scientific">Lipomyces orientalis</name>
    <dbReference type="NCBI Taxonomy" id="1233043"/>
    <lineage>
        <taxon>Eukaryota</taxon>
        <taxon>Fungi</taxon>
        <taxon>Dikarya</taxon>
        <taxon>Ascomycota</taxon>
        <taxon>Saccharomycotina</taxon>
        <taxon>Lipomycetes</taxon>
        <taxon>Lipomycetales</taxon>
        <taxon>Lipomycetaceae</taxon>
        <taxon>Lipomyces</taxon>
    </lineage>
</organism>
<accession>A0ACC3TQH2</accession>
<protein>
    <submittedName>
        <fullName evidence="1">OPT oligopeptide transporter protein-domain-containing protein</fullName>
    </submittedName>
</protein>
<proteinExistence type="predicted"/>